<evidence type="ECO:0000256" key="1">
    <source>
        <dbReference type="ARBA" id="ARBA00008945"/>
    </source>
</evidence>
<dbReference type="InterPro" id="IPR005324">
    <property type="entry name" value="Ribosomal_uS5_C"/>
</dbReference>
<dbReference type="InterPro" id="IPR000851">
    <property type="entry name" value="Ribosomal_uS5"/>
</dbReference>
<dbReference type="EMBL" id="PEVH01000025">
    <property type="protein sequence ID" value="PIU99243.1"/>
    <property type="molecule type" value="Genomic_DNA"/>
</dbReference>
<dbReference type="InterPro" id="IPR020568">
    <property type="entry name" value="Ribosomal_Su5_D2-typ_SF"/>
</dbReference>
<evidence type="ECO:0000256" key="5">
    <source>
        <dbReference type="ARBA" id="ARBA00035519"/>
    </source>
</evidence>
<dbReference type="PROSITE" id="PS00585">
    <property type="entry name" value="RIBOSOMAL_S5"/>
    <property type="match status" value="1"/>
</dbReference>
<comment type="similarity">
    <text evidence="1 7">Belongs to the universal ribosomal protein uS5 family.</text>
</comment>
<dbReference type="GO" id="GO:0006412">
    <property type="term" value="P:translation"/>
    <property type="evidence" value="ECO:0007669"/>
    <property type="project" value="InterPro"/>
</dbReference>
<dbReference type="InterPro" id="IPR018192">
    <property type="entry name" value="Ribosomal_uS5_N_CS"/>
</dbReference>
<dbReference type="AlphaFoldDB" id="A0A2M7B818"/>
<evidence type="ECO:0000313" key="9">
    <source>
        <dbReference type="EMBL" id="PIU99243.1"/>
    </source>
</evidence>
<dbReference type="GO" id="GO:0005840">
    <property type="term" value="C:ribosome"/>
    <property type="evidence" value="ECO:0007669"/>
    <property type="project" value="UniProtKB-KW"/>
</dbReference>
<proteinExistence type="inferred from homology"/>
<evidence type="ECO:0000256" key="6">
    <source>
        <dbReference type="PROSITE-ProRule" id="PRU00268"/>
    </source>
</evidence>
<protein>
    <recommendedName>
        <fullName evidence="4">Small ribosomal subunit protein uS5</fullName>
    </recommendedName>
    <alternativeName>
        <fullName evidence="5">30S ribosomal protein S5</fullName>
    </alternativeName>
</protein>
<dbReference type="PANTHER" id="PTHR48277:SF1">
    <property type="entry name" value="MITOCHONDRIAL RIBOSOMAL PROTEIN S5"/>
    <property type="match status" value="1"/>
</dbReference>
<name>A0A2M7B818_9BACT</name>
<evidence type="ECO:0000256" key="7">
    <source>
        <dbReference type="RuleBase" id="RU003823"/>
    </source>
</evidence>
<dbReference type="Proteomes" id="UP000230131">
    <property type="component" value="Unassembled WGS sequence"/>
</dbReference>
<dbReference type="Gene3D" id="3.30.160.20">
    <property type="match status" value="1"/>
</dbReference>
<keyword evidence="2 6" id="KW-0689">Ribosomal protein</keyword>
<accession>A0A2M7B818</accession>
<evidence type="ECO:0000256" key="3">
    <source>
        <dbReference type="ARBA" id="ARBA00023274"/>
    </source>
</evidence>
<comment type="caution">
    <text evidence="9">The sequence shown here is derived from an EMBL/GenBank/DDBJ whole genome shotgun (WGS) entry which is preliminary data.</text>
</comment>
<reference evidence="10" key="1">
    <citation type="submission" date="2017-09" db="EMBL/GenBank/DDBJ databases">
        <title>Depth-based differentiation of microbial function through sediment-hosted aquifers and enrichment of novel symbionts in the deep terrestrial subsurface.</title>
        <authorList>
            <person name="Probst A.J."/>
            <person name="Ladd B."/>
            <person name="Jarett J.K."/>
            <person name="Geller-Mcgrath D.E."/>
            <person name="Sieber C.M.K."/>
            <person name="Emerson J.B."/>
            <person name="Anantharaman K."/>
            <person name="Thomas B.C."/>
            <person name="Malmstrom R."/>
            <person name="Stieglmeier M."/>
            <person name="Klingl A."/>
            <person name="Woyke T."/>
            <person name="Ryan C.M."/>
            <person name="Banfield J.F."/>
        </authorList>
    </citation>
    <scope>NUCLEOTIDE SEQUENCE [LARGE SCALE GENOMIC DNA]</scope>
</reference>
<dbReference type="PROSITE" id="PS50881">
    <property type="entry name" value="S5_DSRBD"/>
    <property type="match status" value="1"/>
</dbReference>
<evidence type="ECO:0000256" key="2">
    <source>
        <dbReference type="ARBA" id="ARBA00022980"/>
    </source>
</evidence>
<dbReference type="GO" id="GO:0003723">
    <property type="term" value="F:RNA binding"/>
    <property type="evidence" value="ECO:0007669"/>
    <property type="project" value="InterPro"/>
</dbReference>
<dbReference type="Pfam" id="PF03719">
    <property type="entry name" value="Ribosomal_S5_C"/>
    <property type="match status" value="1"/>
</dbReference>
<dbReference type="InterPro" id="IPR013810">
    <property type="entry name" value="Ribosomal_uS5_N"/>
</dbReference>
<evidence type="ECO:0000259" key="8">
    <source>
        <dbReference type="PROSITE" id="PS50881"/>
    </source>
</evidence>
<keyword evidence="3 6" id="KW-0687">Ribonucleoprotein</keyword>
<evidence type="ECO:0000313" key="10">
    <source>
        <dbReference type="Proteomes" id="UP000230131"/>
    </source>
</evidence>
<gene>
    <name evidence="9" type="ORF">COS59_00800</name>
</gene>
<organism evidence="9 10">
    <name type="scientific">Candidatus Wolfebacteria bacterium CG03_land_8_20_14_0_80_36_15</name>
    <dbReference type="NCBI Taxonomy" id="1975067"/>
    <lineage>
        <taxon>Bacteria</taxon>
        <taxon>Candidatus Wolfeibacteriota</taxon>
    </lineage>
</organism>
<dbReference type="SUPFAM" id="SSF54211">
    <property type="entry name" value="Ribosomal protein S5 domain 2-like"/>
    <property type="match status" value="1"/>
</dbReference>
<dbReference type="SUPFAM" id="SSF54768">
    <property type="entry name" value="dsRNA-binding domain-like"/>
    <property type="match status" value="1"/>
</dbReference>
<dbReference type="Gene3D" id="3.30.230.10">
    <property type="match status" value="1"/>
</dbReference>
<dbReference type="GO" id="GO:1990904">
    <property type="term" value="C:ribonucleoprotein complex"/>
    <property type="evidence" value="ECO:0007669"/>
    <property type="project" value="UniProtKB-UniRule"/>
</dbReference>
<sequence length="155" mass="16510">MIREQKKFEFKEAVLDVRRVTRVVAGGKRFRFRATVVVGNEKGKVGVGVSKGLDVAQAIAKARNQATKNLFTVPLKENTIPYDVEAKFSAARVLIRPAKSGRGLKAGGSVRAVLSLAGIKDASAKCLGGTKNKLTNALATTEALKKLKLNATSST</sequence>
<evidence type="ECO:0000256" key="4">
    <source>
        <dbReference type="ARBA" id="ARBA00035255"/>
    </source>
</evidence>
<dbReference type="InterPro" id="IPR014721">
    <property type="entry name" value="Ribsml_uS5_D2-typ_fold_subgr"/>
</dbReference>
<dbReference type="GO" id="GO:0003735">
    <property type="term" value="F:structural constituent of ribosome"/>
    <property type="evidence" value="ECO:0007669"/>
    <property type="project" value="UniProtKB-UniRule"/>
</dbReference>
<dbReference type="GO" id="GO:0005737">
    <property type="term" value="C:cytoplasm"/>
    <property type="evidence" value="ECO:0007669"/>
    <property type="project" value="UniProtKB-ARBA"/>
</dbReference>
<feature type="domain" description="S5 DRBM" evidence="8">
    <location>
        <begin position="10"/>
        <end position="73"/>
    </location>
</feature>
<dbReference type="PANTHER" id="PTHR48277">
    <property type="entry name" value="MITOCHONDRIAL RIBOSOMAL PROTEIN S5"/>
    <property type="match status" value="1"/>
</dbReference>
<dbReference type="FunFam" id="3.30.230.10:FF:000002">
    <property type="entry name" value="30S ribosomal protein S5"/>
    <property type="match status" value="1"/>
</dbReference>
<dbReference type="Pfam" id="PF00333">
    <property type="entry name" value="Ribosomal_S5"/>
    <property type="match status" value="1"/>
</dbReference>